<gene>
    <name evidence="2" type="ORF">AAFP95_18175</name>
</gene>
<dbReference type="EMBL" id="CP154834">
    <property type="protein sequence ID" value="XAO73625.1"/>
    <property type="molecule type" value="Genomic_DNA"/>
</dbReference>
<keyword evidence="3" id="KW-1185">Reference proteome</keyword>
<evidence type="ECO:0000259" key="1">
    <source>
        <dbReference type="Pfam" id="PF00994"/>
    </source>
</evidence>
<dbReference type="AlphaFoldDB" id="A0AAU6WNJ4"/>
<organism evidence="2 3">
    <name type="scientific">Chryseobacterium endophyticum</name>
    <dbReference type="NCBI Taxonomy" id="1854762"/>
    <lineage>
        <taxon>Bacteria</taxon>
        <taxon>Pseudomonadati</taxon>
        <taxon>Bacteroidota</taxon>
        <taxon>Flavobacteriia</taxon>
        <taxon>Flavobacteriales</taxon>
        <taxon>Weeksellaceae</taxon>
        <taxon>Chryseobacterium group</taxon>
        <taxon>Chryseobacterium</taxon>
    </lineage>
</organism>
<name>A0AAU6WNJ4_9FLAO</name>
<dbReference type="RefSeq" id="WP_345766048.1">
    <property type="nucleotide sequence ID" value="NZ_CP154834.1"/>
</dbReference>
<dbReference type="SUPFAM" id="SSF53218">
    <property type="entry name" value="Molybdenum cofactor biosynthesis proteins"/>
    <property type="match status" value="1"/>
</dbReference>
<evidence type="ECO:0000313" key="3">
    <source>
        <dbReference type="Proteomes" id="UP001463665"/>
    </source>
</evidence>
<proteinExistence type="predicted"/>
<dbReference type="InterPro" id="IPR001453">
    <property type="entry name" value="MoaB/Mog_dom"/>
</dbReference>
<reference evidence="2 3" key="1">
    <citation type="submission" date="2024-04" db="EMBL/GenBank/DDBJ databases">
        <title>Genome sequencing and assembly of rice foliar adapted Chryseobacterium endophyticum OsEnb-ALM-A6.</title>
        <authorList>
            <person name="Kumar S."/>
            <person name="Javed M."/>
            <person name="Chouhan V."/>
            <person name="Charishma K."/>
            <person name="Patel A."/>
            <person name="Kumar M."/>
            <person name="Sahu K.P."/>
            <person name="Kumar A."/>
        </authorList>
    </citation>
    <scope>NUCLEOTIDE SEQUENCE [LARGE SCALE GENOMIC DNA]</scope>
    <source>
        <strain evidence="2 3">OsEnb-ALM-A6</strain>
    </source>
</reference>
<dbReference type="InterPro" id="IPR036425">
    <property type="entry name" value="MoaB/Mog-like_dom_sf"/>
</dbReference>
<feature type="domain" description="MoaB/Mog" evidence="1">
    <location>
        <begin position="4"/>
        <end position="54"/>
    </location>
</feature>
<sequence length="56" mass="6188">MKAAVVVCSDSIYNGENEDTSGKIIVQKLQELELGNIDYLVVPDEVKEIQQALSHL</sequence>
<evidence type="ECO:0000313" key="2">
    <source>
        <dbReference type="EMBL" id="XAO73625.1"/>
    </source>
</evidence>
<accession>A0AAU6WNJ4</accession>
<dbReference type="Pfam" id="PF00994">
    <property type="entry name" value="MoCF_biosynth"/>
    <property type="match status" value="1"/>
</dbReference>
<dbReference type="Gene3D" id="3.40.980.10">
    <property type="entry name" value="MoaB/Mog-like domain"/>
    <property type="match status" value="1"/>
</dbReference>
<protein>
    <submittedName>
        <fullName evidence="2">Molybdopterin-binding protein</fullName>
    </submittedName>
</protein>
<dbReference type="Proteomes" id="UP001463665">
    <property type="component" value="Chromosome"/>
</dbReference>